<keyword evidence="2" id="KW-1185">Reference proteome</keyword>
<proteinExistence type="predicted"/>
<sequence length="119" mass="13596">MFLVKPIDFTKLLELVGELSHGSFDKLSCGVFSIFEEFFCGLFSFFGIFGELSCRLSSSFRHLINELSCGFSSGLLGEIREKFTRKFINCFLVDFCWTFSIFLEEFSCGLSFSSSMNFL</sequence>
<comment type="caution">
    <text evidence="1">The sequence shown here is derived from an EMBL/GenBank/DDBJ whole genome shotgun (WGS) entry which is preliminary data.</text>
</comment>
<dbReference type="Proteomes" id="UP000439903">
    <property type="component" value="Unassembled WGS sequence"/>
</dbReference>
<reference evidence="1 2" key="1">
    <citation type="journal article" date="2019" name="Environ. Microbiol.">
        <title>At the nexus of three kingdoms: the genome of the mycorrhizal fungus Gigaspora margarita provides insights into plant, endobacterial and fungal interactions.</title>
        <authorList>
            <person name="Venice F."/>
            <person name="Ghignone S."/>
            <person name="Salvioli di Fossalunga A."/>
            <person name="Amselem J."/>
            <person name="Novero M."/>
            <person name="Xianan X."/>
            <person name="Sedzielewska Toro K."/>
            <person name="Morin E."/>
            <person name="Lipzen A."/>
            <person name="Grigoriev I.V."/>
            <person name="Henrissat B."/>
            <person name="Martin F.M."/>
            <person name="Bonfante P."/>
        </authorList>
    </citation>
    <scope>NUCLEOTIDE SEQUENCE [LARGE SCALE GENOMIC DNA]</scope>
    <source>
        <strain evidence="1 2">BEG34</strain>
    </source>
</reference>
<gene>
    <name evidence="1" type="ORF">F8M41_022650</name>
</gene>
<protein>
    <submittedName>
        <fullName evidence="1">Uncharacterized protein</fullName>
    </submittedName>
</protein>
<evidence type="ECO:0000313" key="1">
    <source>
        <dbReference type="EMBL" id="KAF0486332.1"/>
    </source>
</evidence>
<organism evidence="1 2">
    <name type="scientific">Gigaspora margarita</name>
    <dbReference type="NCBI Taxonomy" id="4874"/>
    <lineage>
        <taxon>Eukaryota</taxon>
        <taxon>Fungi</taxon>
        <taxon>Fungi incertae sedis</taxon>
        <taxon>Mucoromycota</taxon>
        <taxon>Glomeromycotina</taxon>
        <taxon>Glomeromycetes</taxon>
        <taxon>Diversisporales</taxon>
        <taxon>Gigasporaceae</taxon>
        <taxon>Gigaspora</taxon>
    </lineage>
</organism>
<evidence type="ECO:0000313" key="2">
    <source>
        <dbReference type="Proteomes" id="UP000439903"/>
    </source>
</evidence>
<accession>A0A8H4EI15</accession>
<dbReference type="EMBL" id="WTPW01000710">
    <property type="protein sequence ID" value="KAF0486332.1"/>
    <property type="molecule type" value="Genomic_DNA"/>
</dbReference>
<dbReference type="AlphaFoldDB" id="A0A8H4EI15"/>
<name>A0A8H4EI15_GIGMA</name>